<protein>
    <submittedName>
        <fullName evidence="2">Uncharacterized protein</fullName>
    </submittedName>
</protein>
<evidence type="ECO:0000313" key="1">
    <source>
        <dbReference type="Proteomes" id="UP000095287"/>
    </source>
</evidence>
<organism evidence="1 2">
    <name type="scientific">Steinernema glaseri</name>
    <dbReference type="NCBI Taxonomy" id="37863"/>
    <lineage>
        <taxon>Eukaryota</taxon>
        <taxon>Metazoa</taxon>
        <taxon>Ecdysozoa</taxon>
        <taxon>Nematoda</taxon>
        <taxon>Chromadorea</taxon>
        <taxon>Rhabditida</taxon>
        <taxon>Tylenchina</taxon>
        <taxon>Panagrolaimomorpha</taxon>
        <taxon>Strongyloidoidea</taxon>
        <taxon>Steinernematidae</taxon>
        <taxon>Steinernema</taxon>
    </lineage>
</organism>
<keyword evidence="1" id="KW-1185">Reference proteome</keyword>
<reference evidence="2" key="1">
    <citation type="submission" date="2016-11" db="UniProtKB">
        <authorList>
            <consortium name="WormBaseParasite"/>
        </authorList>
    </citation>
    <scope>IDENTIFICATION</scope>
</reference>
<sequence>MRLGERGEDVVWSMEASQECAASSDHTNRLDHLLSQLTCCSTYDDDDISSPGSLSPSKLYFGMLSQRLED</sequence>
<evidence type="ECO:0000313" key="2">
    <source>
        <dbReference type="WBParaSite" id="L893_g28832.t1"/>
    </source>
</evidence>
<dbReference type="AlphaFoldDB" id="A0A1I7ZQL4"/>
<dbReference type="WBParaSite" id="L893_g28832.t1">
    <property type="protein sequence ID" value="L893_g28832.t1"/>
    <property type="gene ID" value="L893_g28832"/>
</dbReference>
<accession>A0A1I7ZQL4</accession>
<name>A0A1I7ZQL4_9BILA</name>
<proteinExistence type="predicted"/>
<dbReference type="Proteomes" id="UP000095287">
    <property type="component" value="Unplaced"/>
</dbReference>